<dbReference type="InterPro" id="IPR013525">
    <property type="entry name" value="ABC2_TM"/>
</dbReference>
<feature type="transmembrane region" description="Helical" evidence="6">
    <location>
        <begin position="277"/>
        <end position="296"/>
    </location>
</feature>
<feature type="domain" description="ABC transmembrane type-2" evidence="7">
    <location>
        <begin position="126"/>
        <end position="357"/>
    </location>
</feature>
<keyword evidence="6" id="KW-0813">Transport</keyword>
<keyword evidence="9" id="KW-1185">Reference proteome</keyword>
<gene>
    <name evidence="8" type="ORF">AN215_16510</name>
</gene>
<protein>
    <recommendedName>
        <fullName evidence="6">Transport permease protein</fullName>
    </recommendedName>
</protein>
<proteinExistence type="inferred from homology"/>
<dbReference type="Proteomes" id="UP000176087">
    <property type="component" value="Unassembled WGS sequence"/>
</dbReference>
<dbReference type="InterPro" id="IPR047817">
    <property type="entry name" value="ABC2_TM_bact-type"/>
</dbReference>
<feature type="transmembrane region" description="Helical" evidence="6">
    <location>
        <begin position="329"/>
        <end position="350"/>
    </location>
</feature>
<comment type="caution">
    <text evidence="8">The sequence shown here is derived from an EMBL/GenBank/DDBJ whole genome shotgun (WGS) entry which is preliminary data.</text>
</comment>
<evidence type="ECO:0000256" key="3">
    <source>
        <dbReference type="ARBA" id="ARBA00022989"/>
    </source>
</evidence>
<feature type="transmembrane region" description="Helical" evidence="6">
    <location>
        <begin position="217"/>
        <end position="237"/>
    </location>
</feature>
<dbReference type="Pfam" id="PF12698">
    <property type="entry name" value="ABC2_membrane_3"/>
    <property type="match status" value="1"/>
</dbReference>
<dbReference type="InterPro" id="IPR000412">
    <property type="entry name" value="ABC_2_transport"/>
</dbReference>
<dbReference type="RefSeq" id="WP_070013737.1">
    <property type="nucleotide sequence ID" value="NZ_LJGS01000044.1"/>
</dbReference>
<evidence type="ECO:0000256" key="4">
    <source>
        <dbReference type="ARBA" id="ARBA00023136"/>
    </source>
</evidence>
<dbReference type="PATRIC" id="fig|933944.5.peg.1343"/>
<accession>A0A1E7JJQ7</accession>
<dbReference type="GO" id="GO:0046677">
    <property type="term" value="P:response to antibiotic"/>
    <property type="evidence" value="ECO:0007669"/>
    <property type="project" value="UniProtKB-KW"/>
</dbReference>
<dbReference type="PANTHER" id="PTHR43027">
    <property type="entry name" value="DOXORUBICIN RESISTANCE ABC TRANSPORTER PERMEASE PROTEIN DRRC-RELATED"/>
    <property type="match status" value="1"/>
</dbReference>
<dbReference type="PROSITE" id="PS51012">
    <property type="entry name" value="ABC_TM2"/>
    <property type="match status" value="1"/>
</dbReference>
<feature type="transmembrane region" description="Helical" evidence="6">
    <location>
        <begin position="21"/>
        <end position="41"/>
    </location>
</feature>
<feature type="transmembrane region" description="Helical" evidence="6">
    <location>
        <begin position="169"/>
        <end position="187"/>
    </location>
</feature>
<comment type="subcellular location">
    <subcellularLocation>
        <location evidence="6">Cell membrane</location>
        <topology evidence="6">Multi-pass membrane protein</topology>
    </subcellularLocation>
    <subcellularLocation>
        <location evidence="1">Membrane</location>
        <topology evidence="1">Multi-pass membrane protein</topology>
    </subcellularLocation>
</comment>
<keyword evidence="2 6" id="KW-0812">Transmembrane</keyword>
<evidence type="ECO:0000313" key="8">
    <source>
        <dbReference type="EMBL" id="OEU87880.1"/>
    </source>
</evidence>
<dbReference type="PRINTS" id="PR00164">
    <property type="entry name" value="ABC2TRNSPORT"/>
</dbReference>
<keyword evidence="3 6" id="KW-1133">Transmembrane helix</keyword>
<keyword evidence="5" id="KW-0046">Antibiotic resistance</keyword>
<evidence type="ECO:0000256" key="5">
    <source>
        <dbReference type="ARBA" id="ARBA00023251"/>
    </source>
</evidence>
<dbReference type="GO" id="GO:0140359">
    <property type="term" value="F:ABC-type transporter activity"/>
    <property type="evidence" value="ECO:0007669"/>
    <property type="project" value="InterPro"/>
</dbReference>
<dbReference type="EMBL" id="LJGT01000040">
    <property type="protein sequence ID" value="OEU87880.1"/>
    <property type="molecule type" value="Genomic_DNA"/>
</dbReference>
<comment type="similarity">
    <text evidence="6">Belongs to the ABC-2 integral membrane protein family.</text>
</comment>
<organism evidence="8 9">
    <name type="scientific">Streptomyces abyssalis</name>
    <dbReference type="NCBI Taxonomy" id="933944"/>
    <lineage>
        <taxon>Bacteria</taxon>
        <taxon>Bacillati</taxon>
        <taxon>Actinomycetota</taxon>
        <taxon>Actinomycetes</taxon>
        <taxon>Kitasatosporales</taxon>
        <taxon>Streptomycetaceae</taxon>
        <taxon>Streptomyces</taxon>
    </lineage>
</organism>
<name>A0A1E7JJQ7_9ACTN</name>
<keyword evidence="4 6" id="KW-0472">Membrane</keyword>
<dbReference type="GO" id="GO:0043190">
    <property type="term" value="C:ATP-binding cassette (ABC) transporter complex"/>
    <property type="evidence" value="ECO:0007669"/>
    <property type="project" value="InterPro"/>
</dbReference>
<evidence type="ECO:0000256" key="6">
    <source>
        <dbReference type="RuleBase" id="RU361157"/>
    </source>
</evidence>
<evidence type="ECO:0000313" key="9">
    <source>
        <dbReference type="Proteomes" id="UP000176087"/>
    </source>
</evidence>
<sequence length="359" mass="38457">MKSFVSLSRAMALGLLRDRAAVFFMLVFPLMFLALFGALFANDSTAQAKIVQVGDVRILDDIPDAERAQLRDVLSIEKTDGSAAAKAAALKKVREGDTDAAVFQDGEGEIALRYSAADSVRSGNVRGLVDSVVQQANQKATGEPPAYRLTAERVEDRSVKPIQFLTPGLLSWAVAMGGVFGSAFNLVSWRKKRILRRLWLAPVGPGSVIGARVGVNLALAFAQTAIFIGLATLPYYGLQLSGNWWLCLPLVACGTLAFMSIGLLIGSWAKTEEAANGLAQIIVLPMAFLSGSFFPLEIAPPWVRTVSDYLPLTHLAEAMQAVLSRGESWGAALPVMGGLLGFAAVVTLIASRLFRWDDA</sequence>
<dbReference type="STRING" id="933944.AN215_16510"/>
<dbReference type="OrthoDB" id="9778589at2"/>
<keyword evidence="6" id="KW-1003">Cell membrane</keyword>
<dbReference type="PANTHER" id="PTHR43027:SF2">
    <property type="entry name" value="TRANSPORT PERMEASE PROTEIN"/>
    <property type="match status" value="1"/>
</dbReference>
<dbReference type="InterPro" id="IPR052902">
    <property type="entry name" value="ABC-2_transporter"/>
</dbReference>
<feature type="transmembrane region" description="Helical" evidence="6">
    <location>
        <begin position="243"/>
        <end position="265"/>
    </location>
</feature>
<evidence type="ECO:0000256" key="1">
    <source>
        <dbReference type="ARBA" id="ARBA00004141"/>
    </source>
</evidence>
<dbReference type="AlphaFoldDB" id="A0A1E7JJQ7"/>
<evidence type="ECO:0000259" key="7">
    <source>
        <dbReference type="PROSITE" id="PS51012"/>
    </source>
</evidence>
<evidence type="ECO:0000256" key="2">
    <source>
        <dbReference type="ARBA" id="ARBA00022692"/>
    </source>
</evidence>
<reference evidence="8 9" key="1">
    <citation type="journal article" date="2016" name="Front. Microbiol.">
        <title>Comparative Genomics Analysis of Streptomyces Species Reveals Their Adaptation to the Marine Environment and Their Diversity at the Genomic Level.</title>
        <authorList>
            <person name="Tian X."/>
            <person name="Zhang Z."/>
            <person name="Yang T."/>
            <person name="Chen M."/>
            <person name="Li J."/>
            <person name="Chen F."/>
            <person name="Yang J."/>
            <person name="Li W."/>
            <person name="Zhang B."/>
            <person name="Zhang Z."/>
            <person name="Wu J."/>
            <person name="Zhang C."/>
            <person name="Long L."/>
            <person name="Xiao J."/>
        </authorList>
    </citation>
    <scope>NUCLEOTIDE SEQUENCE [LARGE SCALE GENOMIC DNA]</scope>
    <source>
        <strain evidence="8 9">SCSIO 10390</strain>
    </source>
</reference>